<accession>A0A1H8J9Y1</accession>
<evidence type="ECO:0000313" key="13">
    <source>
        <dbReference type="EMBL" id="SEN77713.1"/>
    </source>
</evidence>
<evidence type="ECO:0000256" key="9">
    <source>
        <dbReference type="RuleBase" id="RU003613"/>
    </source>
</evidence>
<dbReference type="PANTHER" id="PTHR38685">
    <property type="entry name" value="CELL DIVISION PROTEIN ZIPA"/>
    <property type="match status" value="1"/>
</dbReference>
<evidence type="ECO:0000256" key="2">
    <source>
        <dbReference type="ARBA" id="ARBA00022519"/>
    </source>
</evidence>
<keyword evidence="1 9" id="KW-1003">Cell membrane</keyword>
<evidence type="ECO:0000256" key="5">
    <source>
        <dbReference type="ARBA" id="ARBA00022989"/>
    </source>
</evidence>
<dbReference type="InterPro" id="IPR036765">
    <property type="entry name" value="ZipA_FtsZ-bd_C_sf"/>
</dbReference>
<keyword evidence="2 9" id="KW-0997">Cell inner membrane</keyword>
<dbReference type="GO" id="GO:0005886">
    <property type="term" value="C:plasma membrane"/>
    <property type="evidence" value="ECO:0007669"/>
    <property type="project" value="UniProtKB-SubCell"/>
</dbReference>
<dbReference type="SMART" id="SM00771">
    <property type="entry name" value="ZipA_C"/>
    <property type="match status" value="1"/>
</dbReference>
<dbReference type="Proteomes" id="UP000183898">
    <property type="component" value="Unassembled WGS sequence"/>
</dbReference>
<dbReference type="AlphaFoldDB" id="A0A1H8J9Y1"/>
<dbReference type="InterPro" id="IPR011919">
    <property type="entry name" value="Cell_div_ZipA"/>
</dbReference>
<dbReference type="GO" id="GO:0000917">
    <property type="term" value="P:division septum assembly"/>
    <property type="evidence" value="ECO:0007669"/>
    <property type="project" value="TreeGrafter"/>
</dbReference>
<feature type="region of interest" description="Disordered" evidence="10">
    <location>
        <begin position="66"/>
        <end position="85"/>
    </location>
</feature>
<dbReference type="GO" id="GO:0032153">
    <property type="term" value="C:cell division site"/>
    <property type="evidence" value="ECO:0007669"/>
    <property type="project" value="TreeGrafter"/>
</dbReference>
<evidence type="ECO:0000256" key="6">
    <source>
        <dbReference type="ARBA" id="ARBA00023136"/>
    </source>
</evidence>
<comment type="subcellular location">
    <subcellularLocation>
        <location evidence="9">Cell inner membrane</location>
        <topology evidence="9">Single-pass type I membrane protein</topology>
    </subcellularLocation>
</comment>
<dbReference type="Pfam" id="PF04354">
    <property type="entry name" value="ZipA_C"/>
    <property type="match status" value="1"/>
</dbReference>
<dbReference type="InterPro" id="IPR007449">
    <property type="entry name" value="ZipA_FtsZ-bd_C"/>
</dbReference>
<dbReference type="PANTHER" id="PTHR38685:SF1">
    <property type="entry name" value="CELL DIVISION PROTEIN ZIPA"/>
    <property type="match status" value="1"/>
</dbReference>
<protein>
    <recommendedName>
        <fullName evidence="8">Cell division protein ZipA</fullName>
    </recommendedName>
</protein>
<evidence type="ECO:0000259" key="12">
    <source>
        <dbReference type="SMART" id="SM00771"/>
    </source>
</evidence>
<reference evidence="13 14" key="1">
    <citation type="submission" date="2016-10" db="EMBL/GenBank/DDBJ databases">
        <authorList>
            <person name="de Groot N.N."/>
        </authorList>
    </citation>
    <scope>NUCLEOTIDE SEQUENCE [LARGE SCALE GENOMIC DNA]</scope>
    <source>
        <strain evidence="13 14">Nl18</strain>
    </source>
</reference>
<keyword evidence="5 11" id="KW-1133">Transmembrane helix</keyword>
<comment type="similarity">
    <text evidence="8">Belongs to the ZipA family.</text>
</comment>
<feature type="domain" description="ZipA C-terminal FtsZ-binding" evidence="12">
    <location>
        <begin position="291"/>
        <end position="417"/>
    </location>
</feature>
<proteinExistence type="inferred from homology"/>
<organism evidence="13 14">
    <name type="scientific">Nitrosospira multiformis</name>
    <dbReference type="NCBI Taxonomy" id="1231"/>
    <lineage>
        <taxon>Bacteria</taxon>
        <taxon>Pseudomonadati</taxon>
        <taxon>Pseudomonadota</taxon>
        <taxon>Betaproteobacteria</taxon>
        <taxon>Nitrosomonadales</taxon>
        <taxon>Nitrosomonadaceae</taxon>
        <taxon>Nitrosospira</taxon>
    </lineage>
</organism>
<evidence type="ECO:0000256" key="3">
    <source>
        <dbReference type="ARBA" id="ARBA00022618"/>
    </source>
</evidence>
<evidence type="ECO:0000256" key="8">
    <source>
        <dbReference type="RuleBase" id="RU003612"/>
    </source>
</evidence>
<dbReference type="Gene3D" id="3.30.1400.10">
    <property type="entry name" value="ZipA, C-terminal FtsZ-binding domain"/>
    <property type="match status" value="1"/>
</dbReference>
<sequence length="441" mass="48652">MGNLSELQISLIGIGIVVVLGVIVFNWTQQRRYRRKAEQAFSREHEDILLGAGVSAKGEERIEPRLSTGAEPHDPEAEPSTHSSAFPEVAEPAQKANVNPALHPPSRPKAGKAVERTWFKGPASFSVPARRPVDEDSRHEGVVVHERLSIPAAPSGNEERPVEEDNVSDAVDYVVEIARETPFADLTLAEVLDRKFDFSKPVRWMGKQEADASWEEIATDTRGREGRASYVSLKGSLQLADRAGPVSEVSLGEFRDMAENFAARVNATARCPDIHKSYSRALMLDEFCTQVDVMAGINIISRDNSVFTGAKIRVMAEACGFKLGNEGMFHYRDENNVVLFSLGNYEPPPFLPDSIRTLTTRGITLFLDVPRVANGERIFNQMVHLAETFSEALGGFMVDDNRVPLSDSGIRKIKQQLSSIQSVMISRNIPPGGQIALRLFA</sequence>
<feature type="transmembrane region" description="Helical" evidence="11">
    <location>
        <begin position="6"/>
        <end position="27"/>
    </location>
</feature>
<evidence type="ECO:0000256" key="7">
    <source>
        <dbReference type="ARBA" id="ARBA00023306"/>
    </source>
</evidence>
<evidence type="ECO:0000256" key="4">
    <source>
        <dbReference type="ARBA" id="ARBA00022692"/>
    </source>
</evidence>
<evidence type="ECO:0000313" key="14">
    <source>
        <dbReference type="Proteomes" id="UP000183898"/>
    </source>
</evidence>
<keyword evidence="7 8" id="KW-0131">Cell cycle</keyword>
<keyword evidence="6 9" id="KW-0472">Membrane</keyword>
<name>A0A1H8J9Y1_9PROT</name>
<keyword evidence="4 9" id="KW-0812">Transmembrane</keyword>
<evidence type="ECO:0000256" key="10">
    <source>
        <dbReference type="SAM" id="MobiDB-lite"/>
    </source>
</evidence>
<dbReference type="RefSeq" id="WP_074746523.1">
    <property type="nucleotide sequence ID" value="NZ_FOCT01000007.1"/>
</dbReference>
<keyword evidence="3 8" id="KW-0132">Cell division</keyword>
<dbReference type="SUPFAM" id="SSF64383">
    <property type="entry name" value="Cell-division protein ZipA, C-terminal domain"/>
    <property type="match status" value="1"/>
</dbReference>
<dbReference type="EMBL" id="FOCT01000007">
    <property type="protein sequence ID" value="SEN77713.1"/>
    <property type="molecule type" value="Genomic_DNA"/>
</dbReference>
<gene>
    <name evidence="13" type="ORF">SAMN05216404_10718</name>
</gene>
<comment type="function">
    <text evidence="8">Essential cell division protein that stabilizes the FtsZ protofilaments by cross-linking them and that serves as a cytoplasmic membrane anchor for the Z ring. Also required for the recruitment to the septal ring of downstream cell division proteins.</text>
</comment>
<evidence type="ECO:0000256" key="11">
    <source>
        <dbReference type="SAM" id="Phobius"/>
    </source>
</evidence>
<evidence type="ECO:0000256" key="1">
    <source>
        <dbReference type="ARBA" id="ARBA00022475"/>
    </source>
</evidence>